<dbReference type="Gene3D" id="3.40.50.300">
    <property type="entry name" value="P-loop containing nucleotide triphosphate hydrolases"/>
    <property type="match status" value="1"/>
</dbReference>
<keyword evidence="3" id="KW-0732">Signal</keyword>
<dbReference type="EMBL" id="BPVZ01000147">
    <property type="protein sequence ID" value="GKV41164.1"/>
    <property type="molecule type" value="Genomic_DNA"/>
</dbReference>
<evidence type="ECO:0008006" key="6">
    <source>
        <dbReference type="Google" id="ProtNLM"/>
    </source>
</evidence>
<protein>
    <recommendedName>
        <fullName evidence="6">G domain-containing protein</fullName>
    </recommendedName>
</protein>
<dbReference type="GO" id="GO:0005525">
    <property type="term" value="F:GTP binding"/>
    <property type="evidence" value="ECO:0007669"/>
    <property type="project" value="UniProtKB-KW"/>
</dbReference>
<sequence length="79" mass="8756">MKAFHACINRSFCKGSLLSALTQLVFLTSDEQAISVGFVGYPNDGKSSVINTRPKNVLPLYGFFCCIIHENLCFYALEC</sequence>
<keyword evidence="2" id="KW-0342">GTP-binding</keyword>
<dbReference type="InterPro" id="IPR050755">
    <property type="entry name" value="TRAFAC_YlqF/YawG_RiboMat"/>
</dbReference>
<evidence type="ECO:0000313" key="5">
    <source>
        <dbReference type="Proteomes" id="UP001054252"/>
    </source>
</evidence>
<comment type="caution">
    <text evidence="4">The sequence shown here is derived from an EMBL/GenBank/DDBJ whole genome shotgun (WGS) entry which is preliminary data.</text>
</comment>
<feature type="chain" id="PRO_5043686076" description="G domain-containing protein" evidence="3">
    <location>
        <begin position="28"/>
        <end position="79"/>
    </location>
</feature>
<keyword evidence="1" id="KW-0547">Nucleotide-binding</keyword>
<dbReference type="InterPro" id="IPR027417">
    <property type="entry name" value="P-loop_NTPase"/>
</dbReference>
<evidence type="ECO:0000256" key="3">
    <source>
        <dbReference type="SAM" id="SignalP"/>
    </source>
</evidence>
<evidence type="ECO:0000256" key="1">
    <source>
        <dbReference type="ARBA" id="ARBA00022741"/>
    </source>
</evidence>
<evidence type="ECO:0000313" key="4">
    <source>
        <dbReference type="EMBL" id="GKV41164.1"/>
    </source>
</evidence>
<gene>
    <name evidence="4" type="ORF">SLEP1_g48733</name>
</gene>
<dbReference type="AlphaFoldDB" id="A0AAV5LUK7"/>
<evidence type="ECO:0000256" key="2">
    <source>
        <dbReference type="ARBA" id="ARBA00023134"/>
    </source>
</evidence>
<organism evidence="4 5">
    <name type="scientific">Rubroshorea leprosula</name>
    <dbReference type="NCBI Taxonomy" id="152421"/>
    <lineage>
        <taxon>Eukaryota</taxon>
        <taxon>Viridiplantae</taxon>
        <taxon>Streptophyta</taxon>
        <taxon>Embryophyta</taxon>
        <taxon>Tracheophyta</taxon>
        <taxon>Spermatophyta</taxon>
        <taxon>Magnoliopsida</taxon>
        <taxon>eudicotyledons</taxon>
        <taxon>Gunneridae</taxon>
        <taxon>Pentapetalae</taxon>
        <taxon>rosids</taxon>
        <taxon>malvids</taxon>
        <taxon>Malvales</taxon>
        <taxon>Dipterocarpaceae</taxon>
        <taxon>Rubroshorea</taxon>
    </lineage>
</organism>
<dbReference type="PANTHER" id="PTHR11089">
    <property type="entry name" value="GTP-BINDING PROTEIN-RELATED"/>
    <property type="match status" value="1"/>
</dbReference>
<dbReference type="GO" id="GO:0005730">
    <property type="term" value="C:nucleolus"/>
    <property type="evidence" value="ECO:0007669"/>
    <property type="project" value="TreeGrafter"/>
</dbReference>
<proteinExistence type="predicted"/>
<accession>A0AAV5LUK7</accession>
<name>A0AAV5LUK7_9ROSI</name>
<keyword evidence="5" id="KW-1185">Reference proteome</keyword>
<dbReference type="PANTHER" id="PTHR11089:SF9">
    <property type="entry name" value="NUCLEOLAR GTP-BINDING PROTEIN 2"/>
    <property type="match status" value="1"/>
</dbReference>
<dbReference type="Proteomes" id="UP001054252">
    <property type="component" value="Unassembled WGS sequence"/>
</dbReference>
<feature type="signal peptide" evidence="3">
    <location>
        <begin position="1"/>
        <end position="27"/>
    </location>
</feature>
<reference evidence="4 5" key="1">
    <citation type="journal article" date="2021" name="Commun. Biol.">
        <title>The genome of Shorea leprosula (Dipterocarpaceae) highlights the ecological relevance of drought in aseasonal tropical rainforests.</title>
        <authorList>
            <person name="Ng K.K.S."/>
            <person name="Kobayashi M.J."/>
            <person name="Fawcett J.A."/>
            <person name="Hatakeyama M."/>
            <person name="Paape T."/>
            <person name="Ng C.H."/>
            <person name="Ang C.C."/>
            <person name="Tnah L.H."/>
            <person name="Lee C.T."/>
            <person name="Nishiyama T."/>
            <person name="Sese J."/>
            <person name="O'Brien M.J."/>
            <person name="Copetti D."/>
            <person name="Mohd Noor M.I."/>
            <person name="Ong R.C."/>
            <person name="Putra M."/>
            <person name="Sireger I.Z."/>
            <person name="Indrioko S."/>
            <person name="Kosugi Y."/>
            <person name="Izuno A."/>
            <person name="Isagi Y."/>
            <person name="Lee S.L."/>
            <person name="Shimizu K.K."/>
        </authorList>
    </citation>
    <scope>NUCLEOTIDE SEQUENCE [LARGE SCALE GENOMIC DNA]</scope>
    <source>
        <strain evidence="4">214</strain>
    </source>
</reference>